<comment type="caution">
    <text evidence="2">The sequence shown here is derived from an EMBL/GenBank/DDBJ whole genome shotgun (WGS) entry which is preliminary data.</text>
</comment>
<feature type="transmembrane region" description="Helical" evidence="1">
    <location>
        <begin position="67"/>
        <end position="85"/>
    </location>
</feature>
<keyword evidence="3" id="KW-1185">Reference proteome</keyword>
<dbReference type="RefSeq" id="WP_200349423.1">
    <property type="nucleotide sequence ID" value="NZ_BAABHZ010000010.1"/>
</dbReference>
<gene>
    <name evidence="2" type="ORF">JIN84_02465</name>
</gene>
<dbReference type="Proteomes" id="UP000600139">
    <property type="component" value="Unassembled WGS sequence"/>
</dbReference>
<dbReference type="EMBL" id="JAENIK010000004">
    <property type="protein sequence ID" value="MBK1814459.1"/>
    <property type="molecule type" value="Genomic_DNA"/>
</dbReference>
<dbReference type="AlphaFoldDB" id="A0A934R3B2"/>
<keyword evidence="1" id="KW-0472">Membrane</keyword>
<sequence>MIILIISIISAFGFSAAAKKKGYNSSRFWIYPLAIGFGTFIASLLLNTILPKIIGNGESAFSKIYPYAVGICSLMLVLSLISKAWKQIESLPDRKRVERAGTSDIERPGV</sequence>
<feature type="transmembrane region" description="Helical" evidence="1">
    <location>
        <begin position="28"/>
        <end position="46"/>
    </location>
</feature>
<name>A0A934R3B2_9BACT</name>
<evidence type="ECO:0000313" key="3">
    <source>
        <dbReference type="Proteomes" id="UP000600139"/>
    </source>
</evidence>
<keyword evidence="1" id="KW-0812">Transmembrane</keyword>
<keyword evidence="1" id="KW-1133">Transmembrane helix</keyword>
<accession>A0A934R3B2</accession>
<organism evidence="2 3">
    <name type="scientific">Luteolibacter yonseiensis</name>
    <dbReference type="NCBI Taxonomy" id="1144680"/>
    <lineage>
        <taxon>Bacteria</taxon>
        <taxon>Pseudomonadati</taxon>
        <taxon>Verrucomicrobiota</taxon>
        <taxon>Verrucomicrobiia</taxon>
        <taxon>Verrucomicrobiales</taxon>
        <taxon>Verrucomicrobiaceae</taxon>
        <taxon>Luteolibacter</taxon>
    </lineage>
</organism>
<protein>
    <submittedName>
        <fullName evidence="2">Uncharacterized protein</fullName>
    </submittedName>
</protein>
<proteinExistence type="predicted"/>
<evidence type="ECO:0000256" key="1">
    <source>
        <dbReference type="SAM" id="Phobius"/>
    </source>
</evidence>
<evidence type="ECO:0000313" key="2">
    <source>
        <dbReference type="EMBL" id="MBK1814459.1"/>
    </source>
</evidence>
<reference evidence="2" key="1">
    <citation type="submission" date="2021-01" db="EMBL/GenBank/DDBJ databases">
        <title>Modified the classification status of verrucomicrobia.</title>
        <authorList>
            <person name="Feng X."/>
        </authorList>
    </citation>
    <scope>NUCLEOTIDE SEQUENCE</scope>
    <source>
        <strain evidence="2">JCM 18052</strain>
    </source>
</reference>